<gene>
    <name evidence="1" type="ORF">pdam_00024266</name>
</gene>
<dbReference type="AlphaFoldDB" id="A0A3M6UZQ2"/>
<proteinExistence type="predicted"/>
<dbReference type="Proteomes" id="UP000275408">
    <property type="component" value="Unassembled WGS sequence"/>
</dbReference>
<evidence type="ECO:0000313" key="1">
    <source>
        <dbReference type="EMBL" id="RMX59166.1"/>
    </source>
</evidence>
<feature type="non-terminal residue" evidence="1">
    <location>
        <position position="1"/>
    </location>
</feature>
<organism evidence="1 2">
    <name type="scientific">Pocillopora damicornis</name>
    <name type="common">Cauliflower coral</name>
    <name type="synonym">Millepora damicornis</name>
    <dbReference type="NCBI Taxonomy" id="46731"/>
    <lineage>
        <taxon>Eukaryota</taxon>
        <taxon>Metazoa</taxon>
        <taxon>Cnidaria</taxon>
        <taxon>Anthozoa</taxon>
        <taxon>Hexacorallia</taxon>
        <taxon>Scleractinia</taxon>
        <taxon>Astrocoeniina</taxon>
        <taxon>Pocilloporidae</taxon>
        <taxon>Pocillopora</taxon>
    </lineage>
</organism>
<keyword evidence="2" id="KW-1185">Reference proteome</keyword>
<dbReference type="EMBL" id="RCHS01000392">
    <property type="protein sequence ID" value="RMX59166.1"/>
    <property type="molecule type" value="Genomic_DNA"/>
</dbReference>
<comment type="caution">
    <text evidence="1">The sequence shown here is derived from an EMBL/GenBank/DDBJ whole genome shotgun (WGS) entry which is preliminary data.</text>
</comment>
<evidence type="ECO:0000313" key="2">
    <source>
        <dbReference type="Proteomes" id="UP000275408"/>
    </source>
</evidence>
<protein>
    <submittedName>
        <fullName evidence="1">Uncharacterized protein</fullName>
    </submittedName>
</protein>
<name>A0A3M6UZQ2_POCDA</name>
<sequence>KWILNQKQNAKKEIHPSSKNFEAVVTFKLYCDEKDNLLLNKMSHERMDVAMRTNKDGYHFL</sequence>
<accession>A0A3M6UZQ2</accession>
<reference evidence="1 2" key="1">
    <citation type="journal article" date="2018" name="Sci. Rep.">
        <title>Comparative analysis of the Pocillopora damicornis genome highlights role of immune system in coral evolution.</title>
        <authorList>
            <person name="Cunning R."/>
            <person name="Bay R.A."/>
            <person name="Gillette P."/>
            <person name="Baker A.C."/>
            <person name="Traylor-Knowles N."/>
        </authorList>
    </citation>
    <scope>NUCLEOTIDE SEQUENCE [LARGE SCALE GENOMIC DNA]</scope>
    <source>
        <strain evidence="1">RSMAS</strain>
        <tissue evidence="1">Whole animal</tissue>
    </source>
</reference>
<feature type="non-terminal residue" evidence="1">
    <location>
        <position position="61"/>
    </location>
</feature>